<evidence type="ECO:0000313" key="6">
    <source>
        <dbReference type="Proteomes" id="UP000657918"/>
    </source>
</evidence>
<dbReference type="EMBL" id="JADGMS010000016">
    <property type="protein sequence ID" value="KAF9665261.1"/>
    <property type="molecule type" value="Genomic_DNA"/>
</dbReference>
<dbReference type="Pfam" id="PF03227">
    <property type="entry name" value="GILT"/>
    <property type="match status" value="1"/>
</dbReference>
<dbReference type="GO" id="GO:0016671">
    <property type="term" value="F:oxidoreductase activity, acting on a sulfur group of donors, disulfide as acceptor"/>
    <property type="evidence" value="ECO:0007669"/>
    <property type="project" value="InterPro"/>
</dbReference>
<dbReference type="PANTHER" id="PTHR13234">
    <property type="entry name" value="GAMMA-INTERFERON INDUCIBLE LYSOSOMAL THIOL REDUCTASE GILT"/>
    <property type="match status" value="1"/>
</dbReference>
<dbReference type="PANTHER" id="PTHR13234:SF64">
    <property type="entry name" value="SAPOSIN A-TYPE DOMAIN-CONTAINING PROTEIN"/>
    <property type="match status" value="1"/>
</dbReference>
<name>A0A835J9G3_9ROSI</name>
<dbReference type="AlphaFoldDB" id="A0A835J9G3"/>
<proteinExistence type="inferred from homology"/>
<dbReference type="OrthoDB" id="958254at2759"/>
<reference evidence="5 6" key="1">
    <citation type="submission" date="2020-10" db="EMBL/GenBank/DDBJ databases">
        <title>Plant Genome Project.</title>
        <authorList>
            <person name="Zhang R.-G."/>
        </authorList>
    </citation>
    <scope>NUCLEOTIDE SEQUENCE [LARGE SCALE GENOMIC DNA]</scope>
    <source>
        <strain evidence="5">FAFU-HL-1</strain>
        <tissue evidence="5">Leaf</tissue>
    </source>
</reference>
<accession>A0A835J9G3</accession>
<evidence type="ECO:0000313" key="5">
    <source>
        <dbReference type="EMBL" id="KAF9665261.1"/>
    </source>
</evidence>
<evidence type="ECO:0000256" key="1">
    <source>
        <dbReference type="ARBA" id="ARBA00005679"/>
    </source>
</evidence>
<feature type="chain" id="PRO_5032986546" description="Gamma-interferon-inducible lysosomal thiol reductase" evidence="4">
    <location>
        <begin position="26"/>
        <end position="283"/>
    </location>
</feature>
<keyword evidence="4" id="KW-0732">Signal</keyword>
<evidence type="ECO:0008006" key="7">
    <source>
        <dbReference type="Google" id="ProtNLM"/>
    </source>
</evidence>
<evidence type="ECO:0000256" key="4">
    <source>
        <dbReference type="SAM" id="SignalP"/>
    </source>
</evidence>
<keyword evidence="6" id="KW-1185">Reference proteome</keyword>
<evidence type="ECO:0000256" key="3">
    <source>
        <dbReference type="SAM" id="MobiDB-lite"/>
    </source>
</evidence>
<dbReference type="InterPro" id="IPR004911">
    <property type="entry name" value="Interferon-induced_GILT"/>
</dbReference>
<comment type="caution">
    <text evidence="5">The sequence shown here is derived from an EMBL/GenBank/DDBJ whole genome shotgun (WGS) entry which is preliminary data.</text>
</comment>
<comment type="similarity">
    <text evidence="1">Belongs to the GILT family.</text>
</comment>
<keyword evidence="2" id="KW-0325">Glycoprotein</keyword>
<organism evidence="5 6">
    <name type="scientific">Salix dunnii</name>
    <dbReference type="NCBI Taxonomy" id="1413687"/>
    <lineage>
        <taxon>Eukaryota</taxon>
        <taxon>Viridiplantae</taxon>
        <taxon>Streptophyta</taxon>
        <taxon>Embryophyta</taxon>
        <taxon>Tracheophyta</taxon>
        <taxon>Spermatophyta</taxon>
        <taxon>Magnoliopsida</taxon>
        <taxon>eudicotyledons</taxon>
        <taxon>Gunneridae</taxon>
        <taxon>Pentapetalae</taxon>
        <taxon>rosids</taxon>
        <taxon>fabids</taxon>
        <taxon>Malpighiales</taxon>
        <taxon>Salicaceae</taxon>
        <taxon>Saliceae</taxon>
        <taxon>Salix</taxon>
    </lineage>
</organism>
<feature type="signal peptide" evidence="4">
    <location>
        <begin position="1"/>
        <end position="25"/>
    </location>
</feature>
<evidence type="ECO:0000256" key="2">
    <source>
        <dbReference type="ARBA" id="ARBA00023180"/>
    </source>
</evidence>
<sequence>MGYSPLLSFLVLTYLVFLFVSPSHSSEYNVAQEPAPPVTSRKIPRNSEKVTMSLYYESLCPYCSSFIVGPLAHVLETDLMTILNLRLVPWGNAILGSNNTIECQHGGDECYLNIIHACAIHLWPDLPRNETDFQLITVQKTHFNFIKCVEKLYKVPDRKGAEESWEECSGKLRLATQSIKKCYDSGLGKQLVLQNGKETDHLKPPHEYVPWVVVEDTPLLDDYENFIHYVCKAYKGKSLPKTCSSRPITSINKDTSLQSVCHASEARSGESSGKHQMKMEPLA</sequence>
<protein>
    <recommendedName>
        <fullName evidence="7">Gamma-interferon-inducible lysosomal thiol reductase</fullName>
    </recommendedName>
</protein>
<feature type="region of interest" description="Disordered" evidence="3">
    <location>
        <begin position="262"/>
        <end position="283"/>
    </location>
</feature>
<dbReference type="Proteomes" id="UP000657918">
    <property type="component" value="Chromosome 16"/>
</dbReference>
<gene>
    <name evidence="5" type="ORF">SADUNF_Sadunf16G0104200</name>
</gene>